<gene>
    <name evidence="10" type="ORF">MONBRDRAFT_15178</name>
</gene>
<dbReference type="InterPro" id="IPR027417">
    <property type="entry name" value="P-loop_NTPase"/>
</dbReference>
<dbReference type="OMA" id="QAKICVV"/>
<proteinExistence type="predicted"/>
<dbReference type="SUPFAM" id="SSF52540">
    <property type="entry name" value="P-loop containing nucleoside triphosphate hydrolases"/>
    <property type="match status" value="1"/>
</dbReference>
<evidence type="ECO:0000256" key="7">
    <source>
        <dbReference type="ARBA" id="ARBA00023136"/>
    </source>
</evidence>
<keyword evidence="11" id="KW-1185">Reference proteome</keyword>
<dbReference type="PROSITE" id="PS00211">
    <property type="entry name" value="ABC_TRANSPORTER_1"/>
    <property type="match status" value="1"/>
</dbReference>
<dbReference type="PROSITE" id="PS50893">
    <property type="entry name" value="ABC_TRANSPORTER_2"/>
    <property type="match status" value="1"/>
</dbReference>
<keyword evidence="5" id="KW-0067">ATP-binding</keyword>
<dbReference type="Pfam" id="PF01061">
    <property type="entry name" value="ABC2_membrane"/>
    <property type="match status" value="1"/>
</dbReference>
<sequence length="554" mass="61003">MRGNRPSVSIAYRHLGFVVNGNKRILHDLSGEIKGGELVALMGPSGAGKSTLLNVLAGFRTRQSEGRVLINGHDRDLKRYRKMACFVMQDDVLFKNLTVAEYLMISCNLRFDPEMTVFEKKQIIQSIGIAECLDRTVIQLSGGQRKRLAVALEIVSDPPLLFLDEPTSGLDSTSAVSLVEMLRSLAQSGRTVVASIHQPSATLFELFDRTVVLSGGQILYDGPVNEVVPYFKSQNVECPAYHNPADFLLEVANGVKGSPAALLTNWRNDHPPGEVALGDQVAVCAFSTPLPTLFPYALHSRGRGLYPISVADQFKILLKRAFKDVIRDTLLTRMRAGAHVAVGIIIGVLYLHQGVHSDKIPSVVGYYFFSLLFLMLASVMPTVLSFPIEKEIFAREHLNNWYSVKAYYFAKSLSDFPFQVVFPIIYMSISYWMTDQPSEAGRFFKVLAAAVLHTQVAQAMGIVISTAAPTPQVAVFMAPMSSIPMMLFSGFFVLINGIPIALRWLTFLSYFRFTLQAMLIAILKDKKLDCVGPPASDGSCVGEYVGAQGLLLVC</sequence>
<dbReference type="KEGG" id="mbr:MONBRDRAFT_15178"/>
<name>A9UU91_MONBE</name>
<dbReference type="GO" id="GO:0042626">
    <property type="term" value="F:ATPase-coupled transmembrane transporter activity"/>
    <property type="evidence" value="ECO:0000318"/>
    <property type="project" value="GO_Central"/>
</dbReference>
<dbReference type="AlphaFoldDB" id="A9UU91"/>
<dbReference type="RefSeq" id="XP_001743803.1">
    <property type="nucleotide sequence ID" value="XM_001743751.1"/>
</dbReference>
<dbReference type="PANTHER" id="PTHR48041">
    <property type="entry name" value="ABC TRANSPORTER G FAMILY MEMBER 28"/>
    <property type="match status" value="1"/>
</dbReference>
<dbReference type="GO" id="GO:0055085">
    <property type="term" value="P:transmembrane transport"/>
    <property type="evidence" value="ECO:0000318"/>
    <property type="project" value="GO_Central"/>
</dbReference>
<feature type="transmembrane region" description="Helical" evidence="8">
    <location>
        <begin position="474"/>
        <end position="495"/>
    </location>
</feature>
<feature type="domain" description="ABC transporter" evidence="9">
    <location>
        <begin position="10"/>
        <end position="240"/>
    </location>
</feature>
<dbReference type="InterPro" id="IPR003439">
    <property type="entry name" value="ABC_transporter-like_ATP-bd"/>
</dbReference>
<organism evidence="10 11">
    <name type="scientific">Monosiga brevicollis</name>
    <name type="common">Choanoflagellate</name>
    <dbReference type="NCBI Taxonomy" id="81824"/>
    <lineage>
        <taxon>Eukaryota</taxon>
        <taxon>Choanoflagellata</taxon>
        <taxon>Craspedida</taxon>
        <taxon>Salpingoecidae</taxon>
        <taxon>Monosiga</taxon>
    </lineage>
</organism>
<keyword evidence="4" id="KW-0547">Nucleotide-binding</keyword>
<dbReference type="InterPro" id="IPR013525">
    <property type="entry name" value="ABC2_TM"/>
</dbReference>
<evidence type="ECO:0000259" key="9">
    <source>
        <dbReference type="PROSITE" id="PS50893"/>
    </source>
</evidence>
<dbReference type="FunCoup" id="A9UU91">
    <property type="interactions" value="433"/>
</dbReference>
<dbReference type="eggNOG" id="KOG0061">
    <property type="taxonomic scope" value="Eukaryota"/>
</dbReference>
<comment type="subcellular location">
    <subcellularLocation>
        <location evidence="1">Membrane</location>
        <topology evidence="1">Multi-pass membrane protein</topology>
    </subcellularLocation>
</comment>
<dbReference type="CDD" id="cd03213">
    <property type="entry name" value="ABCG_EPDR"/>
    <property type="match status" value="1"/>
</dbReference>
<dbReference type="SMART" id="SM00382">
    <property type="entry name" value="AAA"/>
    <property type="match status" value="1"/>
</dbReference>
<keyword evidence="3 8" id="KW-0812">Transmembrane</keyword>
<dbReference type="EMBL" id="CH991545">
    <property type="protein sequence ID" value="EDQ91381.1"/>
    <property type="molecule type" value="Genomic_DNA"/>
</dbReference>
<dbReference type="Pfam" id="PF19055">
    <property type="entry name" value="ABC2_membrane_7"/>
    <property type="match status" value="1"/>
</dbReference>
<dbReference type="GO" id="GO:0005886">
    <property type="term" value="C:plasma membrane"/>
    <property type="evidence" value="ECO:0000318"/>
    <property type="project" value="GO_Central"/>
</dbReference>
<dbReference type="InterPro" id="IPR043926">
    <property type="entry name" value="ABCG_dom"/>
</dbReference>
<dbReference type="PANTHER" id="PTHR48041:SF78">
    <property type="entry name" value="ABC TRANSPORTER EXPRESSED IN TRACHEA, ISOFORM A"/>
    <property type="match status" value="1"/>
</dbReference>
<dbReference type="Proteomes" id="UP000001357">
    <property type="component" value="Unassembled WGS sequence"/>
</dbReference>
<dbReference type="InterPro" id="IPR050352">
    <property type="entry name" value="ABCG_transporters"/>
</dbReference>
<dbReference type="InterPro" id="IPR017871">
    <property type="entry name" value="ABC_transporter-like_CS"/>
</dbReference>
<evidence type="ECO:0000256" key="4">
    <source>
        <dbReference type="ARBA" id="ARBA00022741"/>
    </source>
</evidence>
<keyword evidence="7 8" id="KW-0472">Membrane</keyword>
<dbReference type="GO" id="GO:0005524">
    <property type="term" value="F:ATP binding"/>
    <property type="evidence" value="ECO:0007669"/>
    <property type="project" value="UniProtKB-KW"/>
</dbReference>
<dbReference type="Pfam" id="PF00005">
    <property type="entry name" value="ABC_tran"/>
    <property type="match status" value="1"/>
</dbReference>
<reference evidence="10 11" key="1">
    <citation type="journal article" date="2008" name="Nature">
        <title>The genome of the choanoflagellate Monosiga brevicollis and the origin of metazoans.</title>
        <authorList>
            <consortium name="JGI Sequencing"/>
            <person name="King N."/>
            <person name="Westbrook M.J."/>
            <person name="Young S.L."/>
            <person name="Kuo A."/>
            <person name="Abedin M."/>
            <person name="Chapman J."/>
            <person name="Fairclough S."/>
            <person name="Hellsten U."/>
            <person name="Isogai Y."/>
            <person name="Letunic I."/>
            <person name="Marr M."/>
            <person name="Pincus D."/>
            <person name="Putnam N."/>
            <person name="Rokas A."/>
            <person name="Wright K.J."/>
            <person name="Zuzow R."/>
            <person name="Dirks W."/>
            <person name="Good M."/>
            <person name="Goodstein D."/>
            <person name="Lemons D."/>
            <person name="Li W."/>
            <person name="Lyons J.B."/>
            <person name="Morris A."/>
            <person name="Nichols S."/>
            <person name="Richter D.J."/>
            <person name="Salamov A."/>
            <person name="Bork P."/>
            <person name="Lim W.A."/>
            <person name="Manning G."/>
            <person name="Miller W.T."/>
            <person name="McGinnis W."/>
            <person name="Shapiro H."/>
            <person name="Tjian R."/>
            <person name="Grigoriev I.V."/>
            <person name="Rokhsar D."/>
        </authorList>
    </citation>
    <scope>NUCLEOTIDE SEQUENCE [LARGE SCALE GENOMIC DNA]</scope>
    <source>
        <strain evidence="11">MX1 / ATCC 50154</strain>
    </source>
</reference>
<evidence type="ECO:0000256" key="1">
    <source>
        <dbReference type="ARBA" id="ARBA00004141"/>
    </source>
</evidence>
<evidence type="ECO:0000256" key="3">
    <source>
        <dbReference type="ARBA" id="ARBA00022692"/>
    </source>
</evidence>
<protein>
    <recommendedName>
        <fullName evidence="9">ABC transporter domain-containing protein</fullName>
    </recommendedName>
</protein>
<feature type="transmembrane region" description="Helical" evidence="8">
    <location>
        <begin position="416"/>
        <end position="434"/>
    </location>
</feature>
<feature type="transmembrane region" description="Helical" evidence="8">
    <location>
        <begin position="336"/>
        <end position="352"/>
    </location>
</feature>
<dbReference type="InterPro" id="IPR003593">
    <property type="entry name" value="AAA+_ATPase"/>
</dbReference>
<dbReference type="InParanoid" id="A9UU91"/>
<feature type="transmembrane region" description="Helical" evidence="8">
    <location>
        <begin position="446"/>
        <end position="468"/>
    </location>
</feature>
<keyword evidence="2" id="KW-0813">Transport</keyword>
<dbReference type="GO" id="GO:0016887">
    <property type="term" value="F:ATP hydrolysis activity"/>
    <property type="evidence" value="ECO:0007669"/>
    <property type="project" value="InterPro"/>
</dbReference>
<evidence type="ECO:0000256" key="8">
    <source>
        <dbReference type="SAM" id="Phobius"/>
    </source>
</evidence>
<dbReference type="FunFam" id="3.40.50.300:FF:001077">
    <property type="entry name" value="Uncharacterized protein, isoform A"/>
    <property type="match status" value="1"/>
</dbReference>
<evidence type="ECO:0000313" key="11">
    <source>
        <dbReference type="Proteomes" id="UP000001357"/>
    </source>
</evidence>
<dbReference type="GO" id="GO:0140359">
    <property type="term" value="F:ABC-type transporter activity"/>
    <property type="evidence" value="ECO:0007669"/>
    <property type="project" value="InterPro"/>
</dbReference>
<accession>A9UU91</accession>
<evidence type="ECO:0000313" key="10">
    <source>
        <dbReference type="EMBL" id="EDQ91381.1"/>
    </source>
</evidence>
<keyword evidence="6 8" id="KW-1133">Transmembrane helix</keyword>
<evidence type="ECO:0000256" key="5">
    <source>
        <dbReference type="ARBA" id="ARBA00022840"/>
    </source>
</evidence>
<dbReference type="GeneID" id="5889194"/>
<evidence type="ECO:0000256" key="2">
    <source>
        <dbReference type="ARBA" id="ARBA00022448"/>
    </source>
</evidence>
<dbReference type="Gene3D" id="3.40.50.300">
    <property type="entry name" value="P-loop containing nucleotide triphosphate hydrolases"/>
    <property type="match status" value="1"/>
</dbReference>
<evidence type="ECO:0000256" key="6">
    <source>
        <dbReference type="ARBA" id="ARBA00022989"/>
    </source>
</evidence>
<feature type="transmembrane region" description="Helical" evidence="8">
    <location>
        <begin position="364"/>
        <end position="388"/>
    </location>
</feature>